<dbReference type="Proteomes" id="UP000521943">
    <property type="component" value="Unassembled WGS sequence"/>
</dbReference>
<feature type="non-terminal residue" evidence="6">
    <location>
        <position position="417"/>
    </location>
</feature>
<dbReference type="Gene3D" id="3.40.50.150">
    <property type="entry name" value="Vaccinia Virus protein VP39"/>
    <property type="match status" value="1"/>
</dbReference>
<dbReference type="PANTHER" id="PTHR13393:SF0">
    <property type="entry name" value="RNA N6-ADENOSINE-METHYLTRANSFERASE METTL16"/>
    <property type="match status" value="1"/>
</dbReference>
<evidence type="ECO:0000313" key="6">
    <source>
        <dbReference type="EMBL" id="KAF6749362.1"/>
    </source>
</evidence>
<evidence type="ECO:0000256" key="5">
    <source>
        <dbReference type="PIRSR" id="PIRSR037350-1"/>
    </source>
</evidence>
<comment type="similarity">
    <text evidence="1">Belongs to the methyltransferase superfamily. METTL16/RlmF family.</text>
</comment>
<evidence type="ECO:0000313" key="7">
    <source>
        <dbReference type="Proteomes" id="UP000521943"/>
    </source>
</evidence>
<evidence type="ECO:0000256" key="1">
    <source>
        <dbReference type="ARBA" id="ARBA00005878"/>
    </source>
</evidence>
<dbReference type="InterPro" id="IPR017182">
    <property type="entry name" value="METTL16/PsiM"/>
</dbReference>
<name>A0A8H6HN30_9AGAR</name>
<dbReference type="GO" id="GO:0008168">
    <property type="term" value="F:methyltransferase activity"/>
    <property type="evidence" value="ECO:0007669"/>
    <property type="project" value="UniProtKB-KW"/>
</dbReference>
<keyword evidence="4 5" id="KW-0949">S-adenosyl-L-methionine</keyword>
<keyword evidence="7" id="KW-1185">Reference proteome</keyword>
<comment type="caution">
    <text evidence="6">The sequence shown here is derived from an EMBL/GenBank/DDBJ whole genome shotgun (WGS) entry which is preliminary data.</text>
</comment>
<dbReference type="OrthoDB" id="514248at2759"/>
<dbReference type="Pfam" id="PF05971">
    <property type="entry name" value="Methyltransf_10"/>
    <property type="match status" value="1"/>
</dbReference>
<protein>
    <submittedName>
        <fullName evidence="6">S-adenosyl-L-methionine dependent methyltransferase</fullName>
    </submittedName>
</protein>
<dbReference type="InterPro" id="IPR010286">
    <property type="entry name" value="METTL16/RlmF"/>
</dbReference>
<evidence type="ECO:0000256" key="3">
    <source>
        <dbReference type="ARBA" id="ARBA00022679"/>
    </source>
</evidence>
<dbReference type="PIRSF" id="PIRSF037350">
    <property type="entry name" value="Mtase_ZK1128_prd"/>
    <property type="match status" value="1"/>
</dbReference>
<accession>A0A8H6HN30</accession>
<feature type="binding site" evidence="5">
    <location>
        <position position="72"/>
    </location>
    <ligand>
        <name>S-adenosyl-L-methionine</name>
        <dbReference type="ChEBI" id="CHEBI:59789"/>
    </ligand>
</feature>
<dbReference type="SUPFAM" id="SSF53335">
    <property type="entry name" value="S-adenosyl-L-methionine-dependent methyltransferases"/>
    <property type="match status" value="1"/>
</dbReference>
<feature type="binding site" evidence="5">
    <location>
        <position position="142"/>
    </location>
    <ligand>
        <name>S-adenosyl-L-methionine</name>
        <dbReference type="ChEBI" id="CHEBI:59789"/>
    </ligand>
</feature>
<dbReference type="CDD" id="cd02440">
    <property type="entry name" value="AdoMet_MTases"/>
    <property type="match status" value="1"/>
</dbReference>
<dbReference type="PANTHER" id="PTHR13393">
    <property type="entry name" value="SAM-DEPENDENT METHYLTRANSFERASE"/>
    <property type="match status" value="1"/>
</dbReference>
<sequence length="417" mass="46536">MHPRNPYDKPIDFVALSCGYLPLKAFLNPKTRMIDFQDARAQRALTKAILKTDFSLELEVPEDRLCPPVPNRLNYVLWVEDIVKAMCQGLRLVKASPSSSGDIALDEAQLGVHGLDIGTGSSAIYPLLACVRNPSWSILATELDEQSFTYAERNIHTNDFSSRITLHRASSYLFGPLFADPSLRISFTMCNPPFYASVSEISASKAAKDEDALSTCTGGDREMVYAPSPTTLPARPPPPAKRSEEYETAYAKAIREGGEIAFLARMVDESLYLGERGGWYTSMLGKMRSVPDVVGLIKLAGIDNYAITQFTQGQTRRWAVGWSFSSLRLPDDVSRMSYLPPTHALYKVQPSRTTLDRPIAYPRTLAPTTSTPQEALASIERLNDREVGEDEGEEEEETWVVRAKENTWSRAARRKRK</sequence>
<organism evidence="6 7">
    <name type="scientific">Ephemerocybe angulata</name>
    <dbReference type="NCBI Taxonomy" id="980116"/>
    <lineage>
        <taxon>Eukaryota</taxon>
        <taxon>Fungi</taxon>
        <taxon>Dikarya</taxon>
        <taxon>Basidiomycota</taxon>
        <taxon>Agaricomycotina</taxon>
        <taxon>Agaricomycetes</taxon>
        <taxon>Agaricomycetidae</taxon>
        <taxon>Agaricales</taxon>
        <taxon>Agaricineae</taxon>
        <taxon>Psathyrellaceae</taxon>
        <taxon>Ephemerocybe</taxon>
    </lineage>
</organism>
<dbReference type="GO" id="GO:0070475">
    <property type="term" value="P:rRNA base methylation"/>
    <property type="evidence" value="ECO:0007669"/>
    <property type="project" value="TreeGrafter"/>
</dbReference>
<reference evidence="6 7" key="1">
    <citation type="submission" date="2020-07" db="EMBL/GenBank/DDBJ databases">
        <title>Comparative genomics of pyrophilous fungi reveals a link between fire events and developmental genes.</title>
        <authorList>
            <consortium name="DOE Joint Genome Institute"/>
            <person name="Steindorff A.S."/>
            <person name="Carver A."/>
            <person name="Calhoun S."/>
            <person name="Stillman K."/>
            <person name="Liu H."/>
            <person name="Lipzen A."/>
            <person name="Pangilinan J."/>
            <person name="Labutti K."/>
            <person name="Bruns T.D."/>
            <person name="Grigoriev I.V."/>
        </authorList>
    </citation>
    <scope>NUCLEOTIDE SEQUENCE [LARGE SCALE GENOMIC DNA]</scope>
    <source>
        <strain evidence="6 7">CBS 144469</strain>
    </source>
</reference>
<evidence type="ECO:0000256" key="4">
    <source>
        <dbReference type="ARBA" id="ARBA00022691"/>
    </source>
</evidence>
<dbReference type="GO" id="GO:0005634">
    <property type="term" value="C:nucleus"/>
    <property type="evidence" value="ECO:0007669"/>
    <property type="project" value="TreeGrafter"/>
</dbReference>
<keyword evidence="2 6" id="KW-0489">Methyltransferase</keyword>
<dbReference type="InterPro" id="IPR029063">
    <property type="entry name" value="SAM-dependent_MTases_sf"/>
</dbReference>
<gene>
    <name evidence="6" type="ORF">DFP72DRAFT_970409</name>
</gene>
<dbReference type="AlphaFoldDB" id="A0A8H6HN30"/>
<feature type="binding site" evidence="5">
    <location>
        <position position="118"/>
    </location>
    <ligand>
        <name>S-adenosyl-L-methionine</name>
        <dbReference type="ChEBI" id="CHEBI:59789"/>
    </ligand>
</feature>
<evidence type="ECO:0000256" key="2">
    <source>
        <dbReference type="ARBA" id="ARBA00022603"/>
    </source>
</evidence>
<keyword evidence="3 6" id="KW-0808">Transferase</keyword>
<feature type="binding site" evidence="5">
    <location>
        <position position="191"/>
    </location>
    <ligand>
        <name>S-adenosyl-L-methionine</name>
        <dbReference type="ChEBI" id="CHEBI:59789"/>
    </ligand>
</feature>
<dbReference type="EMBL" id="JACGCI010000063">
    <property type="protein sequence ID" value="KAF6749362.1"/>
    <property type="molecule type" value="Genomic_DNA"/>
</dbReference>
<proteinExistence type="inferred from homology"/>